<dbReference type="Proteomes" id="UP000070544">
    <property type="component" value="Unassembled WGS sequence"/>
</dbReference>
<sequence length="164" mass="16970">MSGAPPMLPESKHGIGTATVQLTQPLQPPGQTNDSPRSATKELPVPPAPSGHYKPVDESAAYSGKPGGSETTLRPLTPNVNTGNPVPHLVDPLHFYGQEVYGKGTLSTTDSTMSSGAKGSHHVHQGGGDQKTAGIAGRDWKVPIGPHGVVAQHRGGYFGVDPDD</sequence>
<accession>A0A139AI12</accession>
<feature type="region of interest" description="Disordered" evidence="1">
    <location>
        <begin position="106"/>
        <end position="134"/>
    </location>
</feature>
<feature type="compositionally biased region" description="Low complexity" evidence="1">
    <location>
        <begin position="17"/>
        <end position="32"/>
    </location>
</feature>
<evidence type="ECO:0000256" key="1">
    <source>
        <dbReference type="SAM" id="MobiDB-lite"/>
    </source>
</evidence>
<organism evidence="2 3">
    <name type="scientific">Gonapodya prolifera (strain JEL478)</name>
    <name type="common">Monoblepharis prolifera</name>
    <dbReference type="NCBI Taxonomy" id="1344416"/>
    <lineage>
        <taxon>Eukaryota</taxon>
        <taxon>Fungi</taxon>
        <taxon>Fungi incertae sedis</taxon>
        <taxon>Chytridiomycota</taxon>
        <taxon>Chytridiomycota incertae sedis</taxon>
        <taxon>Monoblepharidomycetes</taxon>
        <taxon>Monoblepharidales</taxon>
        <taxon>Gonapodyaceae</taxon>
        <taxon>Gonapodya</taxon>
    </lineage>
</organism>
<evidence type="ECO:0000313" key="2">
    <source>
        <dbReference type="EMBL" id="KXS16065.1"/>
    </source>
</evidence>
<gene>
    <name evidence="2" type="ORF">M427DRAFT_56352</name>
</gene>
<feature type="compositionally biased region" description="Polar residues" evidence="1">
    <location>
        <begin position="106"/>
        <end position="117"/>
    </location>
</feature>
<dbReference type="EMBL" id="KQ965758">
    <property type="protein sequence ID" value="KXS16065.1"/>
    <property type="molecule type" value="Genomic_DNA"/>
</dbReference>
<protein>
    <submittedName>
        <fullName evidence="2">Uncharacterized protein</fullName>
    </submittedName>
</protein>
<proteinExistence type="predicted"/>
<keyword evidence="3" id="KW-1185">Reference proteome</keyword>
<name>A0A139AI12_GONPJ</name>
<dbReference type="AlphaFoldDB" id="A0A139AI12"/>
<reference evidence="2 3" key="1">
    <citation type="journal article" date="2015" name="Genome Biol. Evol.">
        <title>Phylogenomic analyses indicate that early fungi evolved digesting cell walls of algal ancestors of land plants.</title>
        <authorList>
            <person name="Chang Y."/>
            <person name="Wang S."/>
            <person name="Sekimoto S."/>
            <person name="Aerts A.L."/>
            <person name="Choi C."/>
            <person name="Clum A."/>
            <person name="LaButti K.M."/>
            <person name="Lindquist E.A."/>
            <person name="Yee Ngan C."/>
            <person name="Ohm R.A."/>
            <person name="Salamov A.A."/>
            <person name="Grigoriev I.V."/>
            <person name="Spatafora J.W."/>
            <person name="Berbee M.L."/>
        </authorList>
    </citation>
    <scope>NUCLEOTIDE SEQUENCE [LARGE SCALE GENOMIC DNA]</scope>
    <source>
        <strain evidence="2 3">JEL478</strain>
    </source>
</reference>
<dbReference type="OrthoDB" id="10612130at2759"/>
<feature type="region of interest" description="Disordered" evidence="1">
    <location>
        <begin position="1"/>
        <end position="87"/>
    </location>
</feature>
<evidence type="ECO:0000313" key="3">
    <source>
        <dbReference type="Proteomes" id="UP000070544"/>
    </source>
</evidence>
<feature type="compositionally biased region" description="Polar residues" evidence="1">
    <location>
        <begin position="69"/>
        <end position="84"/>
    </location>
</feature>